<organism evidence="1 2">
    <name type="scientific">Wuchereria bancrofti</name>
    <dbReference type="NCBI Taxonomy" id="6293"/>
    <lineage>
        <taxon>Eukaryota</taxon>
        <taxon>Metazoa</taxon>
        <taxon>Ecdysozoa</taxon>
        <taxon>Nematoda</taxon>
        <taxon>Chromadorea</taxon>
        <taxon>Rhabditida</taxon>
        <taxon>Spirurina</taxon>
        <taxon>Spiruromorpha</taxon>
        <taxon>Filarioidea</taxon>
        <taxon>Onchocercidae</taxon>
        <taxon>Wuchereria</taxon>
    </lineage>
</organism>
<dbReference type="Proteomes" id="UP000270924">
    <property type="component" value="Unassembled WGS sequence"/>
</dbReference>
<evidence type="ECO:0000313" key="2">
    <source>
        <dbReference type="Proteomes" id="UP000270924"/>
    </source>
</evidence>
<dbReference type="PANTHER" id="PTHR34141:SF1">
    <property type="match status" value="1"/>
</dbReference>
<dbReference type="InParanoid" id="A0A3P7E6Y8"/>
<accession>A0A3P7E6Y8</accession>
<gene>
    <name evidence="1" type="ORF">WBA_LOCUS5833</name>
</gene>
<keyword evidence="2" id="KW-1185">Reference proteome</keyword>
<dbReference type="PANTHER" id="PTHR34141">
    <property type="match status" value="1"/>
</dbReference>
<dbReference type="AlphaFoldDB" id="A0A3P7E6Y8"/>
<reference evidence="1 2" key="1">
    <citation type="submission" date="2018-11" db="EMBL/GenBank/DDBJ databases">
        <authorList>
            <consortium name="Pathogen Informatics"/>
        </authorList>
    </citation>
    <scope>NUCLEOTIDE SEQUENCE [LARGE SCALE GENOMIC DNA]</scope>
</reference>
<protein>
    <submittedName>
        <fullName evidence="1">Uncharacterized protein</fullName>
    </submittedName>
</protein>
<dbReference type="EMBL" id="UYWW01003099">
    <property type="protein sequence ID" value="VDM12447.1"/>
    <property type="molecule type" value="Genomic_DNA"/>
</dbReference>
<proteinExistence type="predicted"/>
<sequence length="291" mass="32929">MAVVSLDKHWAEITLCQHLRRPSQCFVLIRQSDSLSRATTSAHRTHALRQSTREGTRARVIPAFRANPYPEVTDLICRLPLPTLIYRLETLNLGDLLRIRYKLLGVCVPQSKKRISTQQFNTMLYQLVRPYLSMKDFHGQCGCKTEKKTLPISLVGFSKERIHVAMITKALPCYRYYRQCKRIPNRLRNCNRIPFRSFNIYVDVASTTCVLYLSLGLANSCSTAVDTKPSSTSVIQDLIRIFATTTKICASGGSMSAYARHFNAHHQTLLLAGVSKCGRRLGPAAPLVRQR</sequence>
<name>A0A3P7E6Y8_WUCBA</name>
<dbReference type="OrthoDB" id="6964517at2759"/>
<evidence type="ECO:0000313" key="1">
    <source>
        <dbReference type="EMBL" id="VDM12447.1"/>
    </source>
</evidence>